<proteinExistence type="inferred from homology"/>
<evidence type="ECO:0000256" key="2">
    <source>
        <dbReference type="ARBA" id="ARBA00007322"/>
    </source>
</evidence>
<keyword evidence="5 6" id="KW-0472">Membrane</keyword>
<dbReference type="GO" id="GO:0061024">
    <property type="term" value="P:membrane organization"/>
    <property type="evidence" value="ECO:0007669"/>
    <property type="project" value="TreeGrafter"/>
</dbReference>
<feature type="transmembrane region" description="Helical" evidence="6">
    <location>
        <begin position="169"/>
        <end position="185"/>
    </location>
</feature>
<organism evidence="7 8">
    <name type="scientific">Ambispora leptoticha</name>
    <dbReference type="NCBI Taxonomy" id="144679"/>
    <lineage>
        <taxon>Eukaryota</taxon>
        <taxon>Fungi</taxon>
        <taxon>Fungi incertae sedis</taxon>
        <taxon>Mucoromycota</taxon>
        <taxon>Glomeromycotina</taxon>
        <taxon>Glomeromycetes</taxon>
        <taxon>Archaeosporales</taxon>
        <taxon>Ambisporaceae</taxon>
        <taxon>Ambispora</taxon>
    </lineage>
</organism>
<dbReference type="PANTHER" id="PTHR12703">
    <property type="entry name" value="TRANSMEMBRANE PROTEIN 33"/>
    <property type="match status" value="1"/>
</dbReference>
<evidence type="ECO:0000313" key="8">
    <source>
        <dbReference type="Proteomes" id="UP000789508"/>
    </source>
</evidence>
<comment type="subcellular location">
    <subcellularLocation>
        <location evidence="1">Membrane</location>
        <topology evidence="1">Multi-pass membrane protein</topology>
    </subcellularLocation>
</comment>
<gene>
    <name evidence="7" type="ORF">ALEPTO_LOCUS3469</name>
</gene>
<name>A0A9N8ZMM9_9GLOM</name>
<evidence type="ECO:0000256" key="4">
    <source>
        <dbReference type="ARBA" id="ARBA00022989"/>
    </source>
</evidence>
<keyword evidence="4 6" id="KW-1133">Transmembrane helix</keyword>
<comment type="similarity">
    <text evidence="2">Belongs to the PER33/POM33 family.</text>
</comment>
<sequence length="247" mass="28788">MPPSANQPLINRLKTLVKSARFYYYWVYRGAVLSYSVVVYKLYGFPHLNWDYFQRINRDENVFYLALAVIWFFNPPIFVTPIPYATFSLFHLITYFRSNIIPTFVPAAAPSAINSDLPAPGNAKIFIEISKGIQNLVLKNYEAAMRTVSFVEVVVITISLLTYFLTFKIRLATLLIYLIFLRFRYHMNPYTKDAFSNVRQQLDVWLLPPTADARIPPYVTKAYRHLQTAITYFGQLQTQQPTQNRAR</sequence>
<protein>
    <submittedName>
        <fullName evidence="7">6467_t:CDS:1</fullName>
    </submittedName>
</protein>
<dbReference type="PANTHER" id="PTHR12703:SF4">
    <property type="entry name" value="TRANSMEMBRANE PROTEIN 33"/>
    <property type="match status" value="1"/>
</dbReference>
<dbReference type="OrthoDB" id="5581259at2759"/>
<dbReference type="InterPro" id="IPR005344">
    <property type="entry name" value="TMEM33/Pom33"/>
</dbReference>
<dbReference type="Proteomes" id="UP000789508">
    <property type="component" value="Unassembled WGS sequence"/>
</dbReference>
<accession>A0A9N8ZMM9</accession>
<keyword evidence="8" id="KW-1185">Reference proteome</keyword>
<feature type="transmembrane region" description="Helical" evidence="6">
    <location>
        <begin position="22"/>
        <end position="43"/>
    </location>
</feature>
<dbReference type="GO" id="GO:0071786">
    <property type="term" value="P:endoplasmic reticulum tubular network organization"/>
    <property type="evidence" value="ECO:0007669"/>
    <property type="project" value="TreeGrafter"/>
</dbReference>
<feature type="transmembrane region" description="Helical" evidence="6">
    <location>
        <begin position="63"/>
        <end position="87"/>
    </location>
</feature>
<evidence type="ECO:0000313" key="7">
    <source>
        <dbReference type="EMBL" id="CAG8500716.1"/>
    </source>
</evidence>
<dbReference type="EMBL" id="CAJVPS010000645">
    <property type="protein sequence ID" value="CAG8500716.1"/>
    <property type="molecule type" value="Genomic_DNA"/>
</dbReference>
<reference evidence="7" key="1">
    <citation type="submission" date="2021-06" db="EMBL/GenBank/DDBJ databases">
        <authorList>
            <person name="Kallberg Y."/>
            <person name="Tangrot J."/>
            <person name="Rosling A."/>
        </authorList>
    </citation>
    <scope>NUCLEOTIDE SEQUENCE</scope>
    <source>
        <strain evidence="7">FL130A</strain>
    </source>
</reference>
<dbReference type="Pfam" id="PF03661">
    <property type="entry name" value="TMEM33_Pom33"/>
    <property type="match status" value="1"/>
</dbReference>
<evidence type="ECO:0000256" key="1">
    <source>
        <dbReference type="ARBA" id="ARBA00004141"/>
    </source>
</evidence>
<keyword evidence="3 6" id="KW-0812">Transmembrane</keyword>
<dbReference type="AlphaFoldDB" id="A0A9N8ZMM9"/>
<comment type="caution">
    <text evidence="7">The sequence shown here is derived from an EMBL/GenBank/DDBJ whole genome shotgun (WGS) entry which is preliminary data.</text>
</comment>
<evidence type="ECO:0000256" key="3">
    <source>
        <dbReference type="ARBA" id="ARBA00022692"/>
    </source>
</evidence>
<evidence type="ECO:0000256" key="5">
    <source>
        <dbReference type="ARBA" id="ARBA00023136"/>
    </source>
</evidence>
<dbReference type="GO" id="GO:0005783">
    <property type="term" value="C:endoplasmic reticulum"/>
    <property type="evidence" value="ECO:0007669"/>
    <property type="project" value="TreeGrafter"/>
</dbReference>
<dbReference type="InterPro" id="IPR051645">
    <property type="entry name" value="PER33/POM33_regulator"/>
</dbReference>
<evidence type="ECO:0000256" key="6">
    <source>
        <dbReference type="SAM" id="Phobius"/>
    </source>
</evidence>
<dbReference type="GO" id="GO:0016020">
    <property type="term" value="C:membrane"/>
    <property type="evidence" value="ECO:0007669"/>
    <property type="project" value="UniProtKB-SubCell"/>
</dbReference>